<protein>
    <submittedName>
        <fullName evidence="8">Outer membrane efflux protein BepC</fullName>
    </submittedName>
</protein>
<name>A0A2U3MZ53_9GAMM</name>
<keyword evidence="3" id="KW-0813">Transport</keyword>
<comment type="subcellular location">
    <subcellularLocation>
        <location evidence="1">Cell outer membrane</location>
    </subcellularLocation>
</comment>
<dbReference type="GO" id="GO:0009279">
    <property type="term" value="C:cell outer membrane"/>
    <property type="evidence" value="ECO:0007669"/>
    <property type="project" value="UniProtKB-SubCell"/>
</dbReference>
<proteinExistence type="inferred from homology"/>
<dbReference type="EMBL" id="OOGT01000078">
    <property type="protein sequence ID" value="SPL70722.1"/>
    <property type="molecule type" value="Genomic_DNA"/>
</dbReference>
<comment type="similarity">
    <text evidence="2">Belongs to the outer membrane factor (OMF) (TC 1.B.17) family.</text>
</comment>
<evidence type="ECO:0000256" key="2">
    <source>
        <dbReference type="ARBA" id="ARBA00007613"/>
    </source>
</evidence>
<accession>A0A2U3MZ53</accession>
<keyword evidence="6" id="KW-0472">Membrane</keyword>
<gene>
    <name evidence="8" type="primary">bepC</name>
    <name evidence="8" type="ORF">KPC_1900</name>
</gene>
<dbReference type="PANTHER" id="PTHR30026:SF20">
    <property type="entry name" value="OUTER MEMBRANE PROTEIN TOLC"/>
    <property type="match status" value="1"/>
</dbReference>
<dbReference type="SUPFAM" id="SSF56954">
    <property type="entry name" value="Outer membrane efflux proteins (OEP)"/>
    <property type="match status" value="1"/>
</dbReference>
<keyword evidence="4" id="KW-1134">Transmembrane beta strand</keyword>
<dbReference type="InParanoid" id="A0A2U3MZ53"/>
<dbReference type="GO" id="GO:0015562">
    <property type="term" value="F:efflux transmembrane transporter activity"/>
    <property type="evidence" value="ECO:0007669"/>
    <property type="project" value="InterPro"/>
</dbReference>
<evidence type="ECO:0000256" key="4">
    <source>
        <dbReference type="ARBA" id="ARBA00022452"/>
    </source>
</evidence>
<evidence type="ECO:0000256" key="3">
    <source>
        <dbReference type="ARBA" id="ARBA00022448"/>
    </source>
</evidence>
<dbReference type="InterPro" id="IPR003423">
    <property type="entry name" value="OMP_efflux"/>
</dbReference>
<dbReference type="AlphaFoldDB" id="A0A2U3MZ53"/>
<dbReference type="Pfam" id="PF02321">
    <property type="entry name" value="OEP"/>
    <property type="match status" value="2"/>
</dbReference>
<organism evidence="8 9">
    <name type="scientific">Acinetobacter stercoris</name>
    <dbReference type="NCBI Taxonomy" id="2126983"/>
    <lineage>
        <taxon>Bacteria</taxon>
        <taxon>Pseudomonadati</taxon>
        <taxon>Pseudomonadota</taxon>
        <taxon>Gammaproteobacteria</taxon>
        <taxon>Moraxellales</taxon>
        <taxon>Moraxellaceae</taxon>
        <taxon>Acinetobacter</taxon>
    </lineage>
</organism>
<keyword evidence="5" id="KW-0812">Transmembrane</keyword>
<dbReference type="Gene3D" id="1.20.1600.10">
    <property type="entry name" value="Outer membrane efflux proteins (OEP)"/>
    <property type="match status" value="1"/>
</dbReference>
<evidence type="ECO:0000256" key="5">
    <source>
        <dbReference type="ARBA" id="ARBA00022692"/>
    </source>
</evidence>
<dbReference type="InterPro" id="IPR051906">
    <property type="entry name" value="TolC-like"/>
</dbReference>
<dbReference type="PANTHER" id="PTHR30026">
    <property type="entry name" value="OUTER MEMBRANE PROTEIN TOLC"/>
    <property type="match status" value="1"/>
</dbReference>
<dbReference type="GO" id="GO:0015288">
    <property type="term" value="F:porin activity"/>
    <property type="evidence" value="ECO:0007669"/>
    <property type="project" value="TreeGrafter"/>
</dbReference>
<evidence type="ECO:0000256" key="6">
    <source>
        <dbReference type="ARBA" id="ARBA00023136"/>
    </source>
</evidence>
<dbReference type="GO" id="GO:1990281">
    <property type="term" value="C:efflux pump complex"/>
    <property type="evidence" value="ECO:0007669"/>
    <property type="project" value="TreeGrafter"/>
</dbReference>
<dbReference type="Proteomes" id="UP000245974">
    <property type="component" value="Unassembled WGS sequence"/>
</dbReference>
<evidence type="ECO:0000313" key="8">
    <source>
        <dbReference type="EMBL" id="SPL70722.1"/>
    </source>
</evidence>
<evidence type="ECO:0000256" key="1">
    <source>
        <dbReference type="ARBA" id="ARBA00004442"/>
    </source>
</evidence>
<reference evidence="9" key="1">
    <citation type="submission" date="2018-03" db="EMBL/GenBank/DDBJ databases">
        <authorList>
            <person name="Blom J."/>
        </authorList>
    </citation>
    <scope>NUCLEOTIDE SEQUENCE [LARGE SCALE GENOMIC DNA]</scope>
    <source>
        <strain evidence="9">KPC-SM-21</strain>
    </source>
</reference>
<evidence type="ECO:0000313" key="9">
    <source>
        <dbReference type="Proteomes" id="UP000245974"/>
    </source>
</evidence>
<keyword evidence="7" id="KW-0998">Cell outer membrane</keyword>
<dbReference type="OrthoDB" id="9813458at2"/>
<keyword evidence="9" id="KW-1185">Reference proteome</keyword>
<sequence length="428" mass="48842">MNINIFLVILGYLIIQPAYALDLDEAILASLSYESQLRLNRISVDQSVAELEQAKKRFGLNVNLVGQYDFERIQTPNQVMFPTEGTRNGRGIQLQFDYPVYTSGKQKIGIDAAESQLVAQQHTYLSTKAKTILQTVMVYTDVLKKQALIHLNEQVLSNLMRNQYEANRKYKVGMITRADLAQVEAQVAEGHAELTQAKSDLMVTSAKFFQVTGIFPEKLKEIQFLPKIPESFVQLDQLILQHPSLQQAKFEKKAFENRYRLVKKELSPTVNFTSRLGRQNEATYINSESDNFLVGVQMNVPLYDSGLNRANIKKSQLDIEYADQKIELVRKNLSLDVQRSYSQLLNIRQTKSALNYAIKSATIALNYIKKELEFGTKTTFDLLTAEQKLLDVQTRQVINNQDEVVLTYQILELIGQLDSEEISKKNLI</sequence>
<dbReference type="RefSeq" id="WP_121974178.1">
    <property type="nucleotide sequence ID" value="NZ_OOGT01000078.1"/>
</dbReference>
<evidence type="ECO:0000256" key="7">
    <source>
        <dbReference type="ARBA" id="ARBA00023237"/>
    </source>
</evidence>